<dbReference type="SUPFAM" id="SSF53671">
    <property type="entry name" value="Aspartate/ornithine carbamoyltransferase"/>
    <property type="match status" value="1"/>
</dbReference>
<dbReference type="EMBL" id="CP031124">
    <property type="protein sequence ID" value="AXF84455.1"/>
    <property type="molecule type" value="Genomic_DNA"/>
</dbReference>
<gene>
    <name evidence="7 10" type="primary">pyrB</name>
    <name evidence="10" type="ORF">DTO96_100163</name>
</gene>
<evidence type="ECO:0000256" key="7">
    <source>
        <dbReference type="HAMAP-Rule" id="MF_00001"/>
    </source>
</evidence>
<organism evidence="10 11">
    <name type="scientific">Ephemeroptericola cinctiostellae</name>
    <dbReference type="NCBI Taxonomy" id="2268024"/>
    <lineage>
        <taxon>Bacteria</taxon>
        <taxon>Pseudomonadati</taxon>
        <taxon>Pseudomonadota</taxon>
        <taxon>Betaproteobacteria</taxon>
        <taxon>Burkholderiales</taxon>
        <taxon>Burkholderiaceae</taxon>
        <taxon>Ephemeroptericola</taxon>
    </lineage>
</organism>
<dbReference type="InterPro" id="IPR006131">
    <property type="entry name" value="Asp_carbamoyltransf_Asp/Orn-bd"/>
</dbReference>
<keyword evidence="11" id="KW-1185">Reference proteome</keyword>
<dbReference type="AlphaFoldDB" id="A0A345D7W7"/>
<dbReference type="GO" id="GO:0044205">
    <property type="term" value="P:'de novo' UMP biosynthetic process"/>
    <property type="evidence" value="ECO:0007669"/>
    <property type="project" value="UniProtKB-UniRule"/>
</dbReference>
<dbReference type="Gene3D" id="3.40.50.1370">
    <property type="entry name" value="Aspartate/ornithine carbamoyltransferase"/>
    <property type="match status" value="2"/>
</dbReference>
<dbReference type="OrthoDB" id="9774690at2"/>
<protein>
    <recommendedName>
        <fullName evidence="7">Aspartate carbamoyltransferase</fullName>
        <ecNumber evidence="7">2.1.3.2</ecNumber>
    </recommendedName>
    <alternativeName>
        <fullName evidence="7">Aspartate transcarbamylase</fullName>
        <shortName evidence="7">ATCase</shortName>
    </alternativeName>
</protein>
<comment type="similarity">
    <text evidence="2 7">Belongs to the aspartate/ornithine carbamoyltransferase superfamily. ATCase family.</text>
</comment>
<feature type="binding site" evidence="7">
    <location>
        <position position="111"/>
    </location>
    <ligand>
        <name>L-aspartate</name>
        <dbReference type="ChEBI" id="CHEBI:29991"/>
    </ligand>
</feature>
<feature type="binding site" evidence="7">
    <location>
        <position position="200"/>
    </location>
    <ligand>
        <name>L-aspartate</name>
        <dbReference type="ChEBI" id="CHEBI:29991"/>
    </ligand>
</feature>
<feature type="binding site" evidence="7">
    <location>
        <position position="297"/>
    </location>
    <ligand>
        <name>carbamoyl phosphate</name>
        <dbReference type="ChEBI" id="CHEBI:58228"/>
    </ligand>
</feature>
<dbReference type="GO" id="GO:0006520">
    <property type="term" value="P:amino acid metabolic process"/>
    <property type="evidence" value="ECO:0007669"/>
    <property type="project" value="InterPro"/>
</dbReference>
<dbReference type="PRINTS" id="PR00100">
    <property type="entry name" value="AOTCASE"/>
</dbReference>
<feature type="binding site" evidence="7">
    <location>
        <position position="255"/>
    </location>
    <ligand>
        <name>L-aspartate</name>
        <dbReference type="ChEBI" id="CHEBI:29991"/>
    </ligand>
</feature>
<dbReference type="InterPro" id="IPR036901">
    <property type="entry name" value="Asp/Orn_carbamoylTrfase_sf"/>
</dbReference>
<feature type="domain" description="Aspartate/ornithine carbamoyltransferase Asp/Orn-binding" evidence="8">
    <location>
        <begin position="187"/>
        <end position="333"/>
    </location>
</feature>
<dbReference type="GO" id="GO:0005829">
    <property type="term" value="C:cytosol"/>
    <property type="evidence" value="ECO:0007669"/>
    <property type="project" value="TreeGrafter"/>
</dbReference>
<dbReference type="InterPro" id="IPR006132">
    <property type="entry name" value="Asp/Orn_carbamoyltranf_P-bd"/>
</dbReference>
<dbReference type="RefSeq" id="WP_114561755.1">
    <property type="nucleotide sequence ID" value="NZ_CP031124.1"/>
</dbReference>
<evidence type="ECO:0000256" key="5">
    <source>
        <dbReference type="ARBA" id="ARBA00043884"/>
    </source>
</evidence>
<sequence length="340" mass="37291">MSTTTYTPPSVPWAGLRNARNPQLTADGRLQHLLTLEGLSREMLTHILNTAESFLSLNNHDVKKVPLLRGKSVFNIFFENSTRTRTTFEIAAKRLSADVVNLDMQTSSTSKGETLLDTMDNLAAMHADMFVVRHNQSGAPYLMAEHLNKLGKKDIHIVNAGDGRHAHPTQGLLDMYTIRHYKKDFTQLRVAIVGDVLHSRVARSDIHALTTLGVPEVRVIGPQTLLPSGLREMGVHVYHDMVEGLKGVDVVIMLRLQKERMHGALLPSEAEYFKHYGLTLDKLALAAPDAIVMHPGPINRGVEIASEVADSAQAVILPQVSFGIAVRMAVMAILSGGHAA</sequence>
<dbReference type="Pfam" id="PF00185">
    <property type="entry name" value="OTCace"/>
    <property type="match status" value="1"/>
</dbReference>
<dbReference type="KEGG" id="hyf:DTO96_100163"/>
<dbReference type="PRINTS" id="PR00101">
    <property type="entry name" value="ATCASE"/>
</dbReference>
<evidence type="ECO:0000259" key="9">
    <source>
        <dbReference type="Pfam" id="PF02729"/>
    </source>
</evidence>
<comment type="pathway">
    <text evidence="1 7">Pyrimidine metabolism; UMP biosynthesis via de novo pathway; (S)-dihydroorotate from bicarbonate: step 2/3.</text>
</comment>
<keyword evidence="3 7" id="KW-0808">Transferase</keyword>
<reference evidence="11" key="1">
    <citation type="submission" date="2018-07" db="EMBL/GenBank/DDBJ databases">
        <authorList>
            <person name="Kim H."/>
        </authorList>
    </citation>
    <scope>NUCLEOTIDE SEQUENCE [LARGE SCALE GENOMIC DNA]</scope>
    <source>
        <strain evidence="11">F02</strain>
    </source>
</reference>
<dbReference type="PANTHER" id="PTHR45753">
    <property type="entry name" value="ORNITHINE CARBAMOYLTRANSFERASE, MITOCHONDRIAL"/>
    <property type="match status" value="1"/>
</dbReference>
<dbReference type="NCBIfam" id="NF002032">
    <property type="entry name" value="PRK00856.1"/>
    <property type="match status" value="1"/>
</dbReference>
<evidence type="ECO:0000256" key="1">
    <source>
        <dbReference type="ARBA" id="ARBA00004852"/>
    </source>
</evidence>
<dbReference type="NCBIfam" id="TIGR00670">
    <property type="entry name" value="asp_carb_tr"/>
    <property type="match status" value="1"/>
</dbReference>
<feature type="binding site" evidence="7">
    <location>
        <position position="133"/>
    </location>
    <ligand>
        <name>carbamoyl phosphate</name>
        <dbReference type="ChEBI" id="CHEBI:58228"/>
    </ligand>
</feature>
<evidence type="ECO:0000313" key="11">
    <source>
        <dbReference type="Proteomes" id="UP000252182"/>
    </source>
</evidence>
<dbReference type="UniPathway" id="UPA00070">
    <property type="reaction ID" value="UER00116"/>
</dbReference>
<feature type="binding site" evidence="7">
    <location>
        <position position="167"/>
    </location>
    <ligand>
        <name>carbamoyl phosphate</name>
        <dbReference type="ChEBI" id="CHEBI:58228"/>
    </ligand>
</feature>
<dbReference type="PANTHER" id="PTHR45753:SF6">
    <property type="entry name" value="ASPARTATE CARBAMOYLTRANSFERASE"/>
    <property type="match status" value="1"/>
</dbReference>
<dbReference type="GO" id="GO:0006207">
    <property type="term" value="P:'de novo' pyrimidine nucleobase biosynthetic process"/>
    <property type="evidence" value="ECO:0007669"/>
    <property type="project" value="InterPro"/>
</dbReference>
<dbReference type="InterPro" id="IPR006130">
    <property type="entry name" value="Asp/Orn_carbamoylTrfase"/>
</dbReference>
<dbReference type="HAMAP" id="MF_00001">
    <property type="entry name" value="Asp_carb_tr"/>
    <property type="match status" value="1"/>
</dbReference>
<dbReference type="GO" id="GO:0016597">
    <property type="term" value="F:amino acid binding"/>
    <property type="evidence" value="ECO:0007669"/>
    <property type="project" value="InterPro"/>
</dbReference>
<feature type="binding site" evidence="7">
    <location>
        <position position="83"/>
    </location>
    <ligand>
        <name>carbamoyl phosphate</name>
        <dbReference type="ChEBI" id="CHEBI:58228"/>
    </ligand>
</feature>
<feature type="binding site" evidence="7">
    <location>
        <position position="84"/>
    </location>
    <ligand>
        <name>carbamoyl phosphate</name>
        <dbReference type="ChEBI" id="CHEBI:58228"/>
    </ligand>
</feature>
<dbReference type="InterPro" id="IPR002082">
    <property type="entry name" value="Asp_carbamoyltransf"/>
</dbReference>
<comment type="function">
    <text evidence="5 7">Catalyzes the condensation of carbamoyl phosphate and aspartate to form carbamoyl aspartate and inorganic phosphate, the committed step in the de novo pyrimidine nucleotide biosynthesis pathway.</text>
</comment>
<evidence type="ECO:0000259" key="8">
    <source>
        <dbReference type="Pfam" id="PF00185"/>
    </source>
</evidence>
<dbReference type="FunFam" id="3.40.50.1370:FF:000007">
    <property type="entry name" value="Aspartate carbamoyltransferase"/>
    <property type="match status" value="1"/>
</dbReference>
<accession>A0A345D7W7</accession>
<evidence type="ECO:0000256" key="6">
    <source>
        <dbReference type="ARBA" id="ARBA00048859"/>
    </source>
</evidence>
<feature type="domain" description="Aspartate/ornithine carbamoyltransferase carbamoyl-P binding" evidence="9">
    <location>
        <begin position="31"/>
        <end position="179"/>
    </location>
</feature>
<evidence type="ECO:0000256" key="2">
    <source>
        <dbReference type="ARBA" id="ARBA00008896"/>
    </source>
</evidence>
<comment type="catalytic activity">
    <reaction evidence="6 7">
        <text>carbamoyl phosphate + L-aspartate = N-carbamoyl-L-aspartate + phosphate + H(+)</text>
        <dbReference type="Rhea" id="RHEA:20013"/>
        <dbReference type="ChEBI" id="CHEBI:15378"/>
        <dbReference type="ChEBI" id="CHEBI:29991"/>
        <dbReference type="ChEBI" id="CHEBI:32814"/>
        <dbReference type="ChEBI" id="CHEBI:43474"/>
        <dbReference type="ChEBI" id="CHEBI:58228"/>
        <dbReference type="EC" id="2.1.3.2"/>
    </reaction>
</comment>
<evidence type="ECO:0000256" key="3">
    <source>
        <dbReference type="ARBA" id="ARBA00022679"/>
    </source>
</evidence>
<dbReference type="Pfam" id="PF02729">
    <property type="entry name" value="OTCace_N"/>
    <property type="match status" value="1"/>
</dbReference>
<keyword evidence="4 7" id="KW-0665">Pyrimidine biosynthesis</keyword>
<dbReference type="GO" id="GO:0004070">
    <property type="term" value="F:aspartate carbamoyltransferase activity"/>
    <property type="evidence" value="ECO:0007669"/>
    <property type="project" value="UniProtKB-UniRule"/>
</dbReference>
<feature type="binding site" evidence="7">
    <location>
        <position position="170"/>
    </location>
    <ligand>
        <name>carbamoyl phosphate</name>
        <dbReference type="ChEBI" id="CHEBI:58228"/>
    </ligand>
</feature>
<evidence type="ECO:0000313" key="10">
    <source>
        <dbReference type="EMBL" id="AXF84455.1"/>
    </source>
</evidence>
<name>A0A345D7W7_9BURK</name>
<dbReference type="PROSITE" id="PS00097">
    <property type="entry name" value="CARBAMOYLTRANSFERASE"/>
    <property type="match status" value="1"/>
</dbReference>
<proteinExistence type="inferred from homology"/>
<dbReference type="EC" id="2.1.3.2" evidence="7"/>
<feature type="binding site" evidence="7">
    <location>
        <position position="296"/>
    </location>
    <ligand>
        <name>carbamoyl phosphate</name>
        <dbReference type="ChEBI" id="CHEBI:58228"/>
    </ligand>
</feature>
<dbReference type="Proteomes" id="UP000252182">
    <property type="component" value="Chromosome"/>
</dbReference>
<evidence type="ECO:0000256" key="4">
    <source>
        <dbReference type="ARBA" id="ARBA00022975"/>
    </source>
</evidence>
<comment type="subunit">
    <text evidence="7">Heterododecamer (2C3:3R2) of six catalytic PyrB chains organized as two trimers (C3), and six regulatory PyrI chains organized as three dimers (R2).</text>
</comment>